<gene>
    <name evidence="2" type="ORF">PIB30_023220</name>
</gene>
<name>A0ABU6W926_9FABA</name>
<accession>A0ABU6W926</accession>
<comment type="caution">
    <text evidence="2">The sequence shown here is derived from an EMBL/GenBank/DDBJ whole genome shotgun (WGS) entry which is preliminary data.</text>
</comment>
<dbReference type="EMBL" id="JASCZI010181323">
    <property type="protein sequence ID" value="MED6181859.1"/>
    <property type="molecule type" value="Genomic_DNA"/>
</dbReference>
<feature type="compositionally biased region" description="Basic residues" evidence="1">
    <location>
        <begin position="142"/>
        <end position="152"/>
    </location>
</feature>
<evidence type="ECO:0000256" key="1">
    <source>
        <dbReference type="SAM" id="MobiDB-lite"/>
    </source>
</evidence>
<organism evidence="2 3">
    <name type="scientific">Stylosanthes scabra</name>
    <dbReference type="NCBI Taxonomy" id="79078"/>
    <lineage>
        <taxon>Eukaryota</taxon>
        <taxon>Viridiplantae</taxon>
        <taxon>Streptophyta</taxon>
        <taxon>Embryophyta</taxon>
        <taxon>Tracheophyta</taxon>
        <taxon>Spermatophyta</taxon>
        <taxon>Magnoliopsida</taxon>
        <taxon>eudicotyledons</taxon>
        <taxon>Gunneridae</taxon>
        <taxon>Pentapetalae</taxon>
        <taxon>rosids</taxon>
        <taxon>fabids</taxon>
        <taxon>Fabales</taxon>
        <taxon>Fabaceae</taxon>
        <taxon>Papilionoideae</taxon>
        <taxon>50 kb inversion clade</taxon>
        <taxon>dalbergioids sensu lato</taxon>
        <taxon>Dalbergieae</taxon>
        <taxon>Pterocarpus clade</taxon>
        <taxon>Stylosanthes</taxon>
    </lineage>
</organism>
<proteinExistence type="predicted"/>
<protein>
    <submittedName>
        <fullName evidence="2">Uncharacterized protein</fullName>
    </submittedName>
</protein>
<feature type="region of interest" description="Disordered" evidence="1">
    <location>
        <begin position="101"/>
        <end position="152"/>
    </location>
</feature>
<reference evidence="2 3" key="1">
    <citation type="journal article" date="2023" name="Plants (Basel)">
        <title>Bridging the Gap: Combining Genomics and Transcriptomics Approaches to Understand Stylosanthes scabra, an Orphan Legume from the Brazilian Caatinga.</title>
        <authorList>
            <person name="Ferreira-Neto J.R.C."/>
            <person name="da Silva M.D."/>
            <person name="Binneck E."/>
            <person name="de Melo N.F."/>
            <person name="da Silva R.H."/>
            <person name="de Melo A.L.T.M."/>
            <person name="Pandolfi V."/>
            <person name="Bustamante F.O."/>
            <person name="Brasileiro-Vidal A.C."/>
            <person name="Benko-Iseppon A.M."/>
        </authorList>
    </citation>
    <scope>NUCLEOTIDE SEQUENCE [LARGE SCALE GENOMIC DNA]</scope>
    <source>
        <tissue evidence="2">Leaves</tissue>
    </source>
</reference>
<dbReference type="Proteomes" id="UP001341840">
    <property type="component" value="Unassembled WGS sequence"/>
</dbReference>
<feature type="region of interest" description="Disordered" evidence="1">
    <location>
        <begin position="16"/>
        <end position="53"/>
    </location>
</feature>
<keyword evidence="3" id="KW-1185">Reference proteome</keyword>
<sequence>MACRIHLADLEPLDRKIQERTQPARELGKVRSGPEDEHATKKNEKPGGRVPPILVKQEAGKPLVIYLDAAEKAVPGALVQEKEKVQEPVYFFKQNPLRSGVDIPKDWKSRPSPSPWSPEGHDSIFNTLPTHLRNKSYDSARNHRRKHPSICL</sequence>
<feature type="compositionally biased region" description="Basic and acidic residues" evidence="1">
    <location>
        <begin position="16"/>
        <end position="47"/>
    </location>
</feature>
<evidence type="ECO:0000313" key="2">
    <source>
        <dbReference type="EMBL" id="MED6181859.1"/>
    </source>
</evidence>
<evidence type="ECO:0000313" key="3">
    <source>
        <dbReference type="Proteomes" id="UP001341840"/>
    </source>
</evidence>